<dbReference type="PROSITE" id="PS00107">
    <property type="entry name" value="PROTEIN_KINASE_ATP"/>
    <property type="match status" value="1"/>
</dbReference>
<keyword evidence="8 15" id="KW-0547">Nucleotide-binding</keyword>
<dbReference type="InterPro" id="IPR011009">
    <property type="entry name" value="Kinase-like_dom_sf"/>
</dbReference>
<dbReference type="Pfam" id="PF07714">
    <property type="entry name" value="PK_Tyr_Ser-Thr"/>
    <property type="match status" value="1"/>
</dbReference>
<evidence type="ECO:0000256" key="8">
    <source>
        <dbReference type="ARBA" id="ARBA00022741"/>
    </source>
</evidence>
<comment type="subcellular location">
    <subcellularLocation>
        <location evidence="1">Membrane</location>
        <topology evidence="1">Single-pass membrane protein</topology>
    </subcellularLocation>
</comment>
<evidence type="ECO:0000256" key="3">
    <source>
        <dbReference type="ARBA" id="ARBA00022553"/>
    </source>
</evidence>
<sequence>MAANQISRPLYEPVEEIESAESLQYNFDTIKVATDNFSEANKLGQGGFGSVYRGRLSDGEEIAVKRLSRGSGQGDLEFKNEVLLVAKLQHRNLVRLLGFCLEGNERLLVYEFVPNASLDHFIFDPSKRAHLNWERRYKIIGGVSRGLLYLHEDSRLRIIHRDLKASNILLDEEMNPKISDFGMARLFLVDQTQGNTSRIVGTYGYMAPEYVMHGQFSVKSDIFSFGVLLLEIVSGQKNNCFRHGEHVEDLLSYAWRNWREGTALNVADPLMRQISSGSEITRCIHIALLCVQVNVADRPTMNTVVLMLNSNSLSLPVPSEPAFFMHSRIASDMSLASDLNSRSDHSKSESGNQASVNEASITEFYPR</sequence>
<dbReference type="AlphaFoldDB" id="W9QTP0"/>
<keyword evidence="2 16" id="KW-0723">Serine/threonine-protein kinase</keyword>
<dbReference type="InterPro" id="IPR001245">
    <property type="entry name" value="Ser-Thr/Tyr_kinase_cat_dom"/>
</dbReference>
<evidence type="ECO:0000256" key="2">
    <source>
        <dbReference type="ARBA" id="ARBA00022527"/>
    </source>
</evidence>
<dbReference type="CDD" id="cd14066">
    <property type="entry name" value="STKc_IRAK"/>
    <property type="match status" value="1"/>
</dbReference>
<evidence type="ECO:0000313" key="19">
    <source>
        <dbReference type="EMBL" id="EXB38213.1"/>
    </source>
</evidence>
<evidence type="ECO:0000256" key="15">
    <source>
        <dbReference type="PROSITE-ProRule" id="PRU10141"/>
    </source>
</evidence>
<dbReference type="GO" id="GO:0005524">
    <property type="term" value="F:ATP binding"/>
    <property type="evidence" value="ECO:0007669"/>
    <property type="project" value="UniProtKB-UniRule"/>
</dbReference>
<dbReference type="Proteomes" id="UP000030645">
    <property type="component" value="Unassembled WGS sequence"/>
</dbReference>
<evidence type="ECO:0000256" key="11">
    <source>
        <dbReference type="ARBA" id="ARBA00022989"/>
    </source>
</evidence>
<dbReference type="FunFam" id="3.30.200.20:FF:000959">
    <property type="entry name" value="Cysteine-rich receptor-like protein kinase 17"/>
    <property type="match status" value="1"/>
</dbReference>
<gene>
    <name evidence="19" type="ORF">L484_006312</name>
</gene>
<feature type="domain" description="Protein kinase" evidence="18">
    <location>
        <begin position="37"/>
        <end position="323"/>
    </location>
</feature>
<dbReference type="STRING" id="981085.W9QTP0"/>
<protein>
    <submittedName>
        <fullName evidence="19">Cysteine-rich receptor-like protein kinase 10</fullName>
    </submittedName>
</protein>
<dbReference type="SUPFAM" id="SSF56112">
    <property type="entry name" value="Protein kinase-like (PK-like)"/>
    <property type="match status" value="1"/>
</dbReference>
<feature type="compositionally biased region" description="Polar residues" evidence="17">
    <location>
        <begin position="349"/>
        <end position="360"/>
    </location>
</feature>
<dbReference type="InterPro" id="IPR000719">
    <property type="entry name" value="Prot_kinase_dom"/>
</dbReference>
<evidence type="ECO:0000256" key="17">
    <source>
        <dbReference type="SAM" id="MobiDB-lite"/>
    </source>
</evidence>
<keyword evidence="10 15" id="KW-0067">ATP-binding</keyword>
<keyword evidence="12" id="KW-0472">Membrane</keyword>
<name>W9QTP0_9ROSA</name>
<dbReference type="InterPro" id="IPR017441">
    <property type="entry name" value="Protein_kinase_ATP_BS"/>
</dbReference>
<evidence type="ECO:0000256" key="5">
    <source>
        <dbReference type="ARBA" id="ARBA00022692"/>
    </source>
</evidence>
<dbReference type="PANTHER" id="PTHR27002">
    <property type="entry name" value="RECEPTOR-LIKE SERINE/THREONINE-PROTEIN KINASE SD1-8"/>
    <property type="match status" value="1"/>
</dbReference>
<keyword evidence="9 19" id="KW-0418">Kinase</keyword>
<evidence type="ECO:0000256" key="14">
    <source>
        <dbReference type="ARBA" id="ARBA00023180"/>
    </source>
</evidence>
<evidence type="ECO:0000256" key="13">
    <source>
        <dbReference type="ARBA" id="ARBA00023170"/>
    </source>
</evidence>
<keyword evidence="13 19" id="KW-0675">Receptor</keyword>
<evidence type="ECO:0000259" key="18">
    <source>
        <dbReference type="PROSITE" id="PS50011"/>
    </source>
</evidence>
<evidence type="ECO:0000256" key="16">
    <source>
        <dbReference type="RuleBase" id="RU000304"/>
    </source>
</evidence>
<evidence type="ECO:0000256" key="12">
    <source>
        <dbReference type="ARBA" id="ARBA00023136"/>
    </source>
</evidence>
<feature type="binding site" evidence="15">
    <location>
        <position position="65"/>
    </location>
    <ligand>
        <name>ATP</name>
        <dbReference type="ChEBI" id="CHEBI:30616"/>
    </ligand>
</feature>
<keyword evidence="6" id="KW-0732">Signal</keyword>
<evidence type="ECO:0000256" key="9">
    <source>
        <dbReference type="ARBA" id="ARBA00022777"/>
    </source>
</evidence>
<reference evidence="20" key="1">
    <citation type="submission" date="2013-01" db="EMBL/GenBank/DDBJ databases">
        <title>Draft Genome Sequence of a Mulberry Tree, Morus notabilis C.K. Schneid.</title>
        <authorList>
            <person name="He N."/>
            <person name="Zhao S."/>
        </authorList>
    </citation>
    <scope>NUCLEOTIDE SEQUENCE</scope>
</reference>
<dbReference type="GO" id="GO:0004674">
    <property type="term" value="F:protein serine/threonine kinase activity"/>
    <property type="evidence" value="ECO:0007669"/>
    <property type="project" value="UniProtKB-KW"/>
</dbReference>
<evidence type="ECO:0000256" key="6">
    <source>
        <dbReference type="ARBA" id="ARBA00022729"/>
    </source>
</evidence>
<dbReference type="SMART" id="SM00220">
    <property type="entry name" value="S_TKc"/>
    <property type="match status" value="1"/>
</dbReference>
<proteinExistence type="inferred from homology"/>
<organism evidence="19 20">
    <name type="scientific">Morus notabilis</name>
    <dbReference type="NCBI Taxonomy" id="981085"/>
    <lineage>
        <taxon>Eukaryota</taxon>
        <taxon>Viridiplantae</taxon>
        <taxon>Streptophyta</taxon>
        <taxon>Embryophyta</taxon>
        <taxon>Tracheophyta</taxon>
        <taxon>Spermatophyta</taxon>
        <taxon>Magnoliopsida</taxon>
        <taxon>eudicotyledons</taxon>
        <taxon>Gunneridae</taxon>
        <taxon>Pentapetalae</taxon>
        <taxon>rosids</taxon>
        <taxon>fabids</taxon>
        <taxon>Rosales</taxon>
        <taxon>Moraceae</taxon>
        <taxon>Moreae</taxon>
        <taxon>Morus</taxon>
    </lineage>
</organism>
<dbReference type="Gene3D" id="1.10.510.10">
    <property type="entry name" value="Transferase(Phosphotransferase) domain 1"/>
    <property type="match status" value="1"/>
</dbReference>
<evidence type="ECO:0000256" key="10">
    <source>
        <dbReference type="ARBA" id="ARBA00022840"/>
    </source>
</evidence>
<keyword evidence="20" id="KW-1185">Reference proteome</keyword>
<evidence type="ECO:0000256" key="7">
    <source>
        <dbReference type="ARBA" id="ARBA00022737"/>
    </source>
</evidence>
<evidence type="ECO:0000313" key="20">
    <source>
        <dbReference type="Proteomes" id="UP000030645"/>
    </source>
</evidence>
<dbReference type="PANTHER" id="PTHR27002:SF1073">
    <property type="entry name" value="CYSTEINE-RICH RECEPTOR-LIKE PROTEIN KINASE 29"/>
    <property type="match status" value="1"/>
</dbReference>
<dbReference type="EMBL" id="KE343684">
    <property type="protein sequence ID" value="EXB38213.1"/>
    <property type="molecule type" value="Genomic_DNA"/>
</dbReference>
<comment type="similarity">
    <text evidence="16">Belongs to the protein kinase superfamily.</text>
</comment>
<evidence type="ECO:0000256" key="4">
    <source>
        <dbReference type="ARBA" id="ARBA00022679"/>
    </source>
</evidence>
<dbReference type="FunFam" id="1.10.510.10:FF:000129">
    <property type="entry name" value="cysteine-rich receptor-like protein kinase 10"/>
    <property type="match status" value="1"/>
</dbReference>
<evidence type="ECO:0000256" key="1">
    <source>
        <dbReference type="ARBA" id="ARBA00004167"/>
    </source>
</evidence>
<keyword evidence="7" id="KW-0677">Repeat</keyword>
<feature type="region of interest" description="Disordered" evidence="17">
    <location>
        <begin position="338"/>
        <end position="367"/>
    </location>
</feature>
<keyword evidence="5" id="KW-0812">Transmembrane</keyword>
<dbReference type="GO" id="GO:0006950">
    <property type="term" value="P:response to stress"/>
    <property type="evidence" value="ECO:0007669"/>
    <property type="project" value="UniProtKB-ARBA"/>
</dbReference>
<dbReference type="PROSITE" id="PS50011">
    <property type="entry name" value="PROTEIN_KINASE_DOM"/>
    <property type="match status" value="1"/>
</dbReference>
<dbReference type="InterPro" id="IPR008271">
    <property type="entry name" value="Ser/Thr_kinase_AS"/>
</dbReference>
<dbReference type="GO" id="GO:0005886">
    <property type="term" value="C:plasma membrane"/>
    <property type="evidence" value="ECO:0007669"/>
    <property type="project" value="TreeGrafter"/>
</dbReference>
<keyword evidence="4" id="KW-0808">Transferase</keyword>
<dbReference type="PROSITE" id="PS00108">
    <property type="entry name" value="PROTEIN_KINASE_ST"/>
    <property type="match status" value="1"/>
</dbReference>
<keyword evidence="11" id="KW-1133">Transmembrane helix</keyword>
<accession>W9QTP0</accession>
<dbReference type="Gene3D" id="3.30.200.20">
    <property type="entry name" value="Phosphorylase Kinase, domain 1"/>
    <property type="match status" value="1"/>
</dbReference>
<keyword evidence="3" id="KW-0597">Phosphoprotein</keyword>
<keyword evidence="14" id="KW-0325">Glycoprotein</keyword>